<protein>
    <submittedName>
        <fullName evidence="2">Uncharacterized protein</fullName>
    </submittedName>
</protein>
<sequence>MAACLLWIRPACCRGIFNRLLSSQPQRRIRRLHELQVLQSSTLSFRGRPTQSLSDVQLPSDEEDEEGTM</sequence>
<evidence type="ECO:0000313" key="3">
    <source>
        <dbReference type="Proteomes" id="UP000784294"/>
    </source>
</evidence>
<comment type="caution">
    <text evidence="2">The sequence shown here is derived from an EMBL/GenBank/DDBJ whole genome shotgun (WGS) entry which is preliminary data.</text>
</comment>
<accession>A0A3S5CMF2</accession>
<feature type="compositionally biased region" description="Polar residues" evidence="1">
    <location>
        <begin position="46"/>
        <end position="57"/>
    </location>
</feature>
<dbReference type="EMBL" id="CAAALY010047592">
    <property type="protein sequence ID" value="VEL20687.1"/>
    <property type="molecule type" value="Genomic_DNA"/>
</dbReference>
<dbReference type="AlphaFoldDB" id="A0A3S5CMF2"/>
<proteinExistence type="predicted"/>
<organism evidence="2 3">
    <name type="scientific">Protopolystoma xenopodis</name>
    <dbReference type="NCBI Taxonomy" id="117903"/>
    <lineage>
        <taxon>Eukaryota</taxon>
        <taxon>Metazoa</taxon>
        <taxon>Spiralia</taxon>
        <taxon>Lophotrochozoa</taxon>
        <taxon>Platyhelminthes</taxon>
        <taxon>Monogenea</taxon>
        <taxon>Polyopisthocotylea</taxon>
        <taxon>Polystomatidea</taxon>
        <taxon>Polystomatidae</taxon>
        <taxon>Protopolystoma</taxon>
    </lineage>
</organism>
<keyword evidence="3" id="KW-1185">Reference proteome</keyword>
<feature type="region of interest" description="Disordered" evidence="1">
    <location>
        <begin position="46"/>
        <end position="69"/>
    </location>
</feature>
<reference evidence="2" key="1">
    <citation type="submission" date="2018-11" db="EMBL/GenBank/DDBJ databases">
        <authorList>
            <consortium name="Pathogen Informatics"/>
        </authorList>
    </citation>
    <scope>NUCLEOTIDE SEQUENCE</scope>
</reference>
<evidence type="ECO:0000313" key="2">
    <source>
        <dbReference type="EMBL" id="VEL20687.1"/>
    </source>
</evidence>
<evidence type="ECO:0000256" key="1">
    <source>
        <dbReference type="SAM" id="MobiDB-lite"/>
    </source>
</evidence>
<feature type="compositionally biased region" description="Acidic residues" evidence="1">
    <location>
        <begin position="60"/>
        <end position="69"/>
    </location>
</feature>
<gene>
    <name evidence="2" type="ORF">PXEA_LOCUS14127</name>
</gene>
<dbReference type="Proteomes" id="UP000784294">
    <property type="component" value="Unassembled WGS sequence"/>
</dbReference>
<name>A0A3S5CMF2_9PLAT</name>